<dbReference type="InterPro" id="IPR018392">
    <property type="entry name" value="LysM"/>
</dbReference>
<evidence type="ECO:0000259" key="2">
    <source>
        <dbReference type="PROSITE" id="PS51782"/>
    </source>
</evidence>
<dbReference type="SMART" id="SM00257">
    <property type="entry name" value="LysM"/>
    <property type="match status" value="2"/>
</dbReference>
<name>A0A9D4V992_ADICA</name>
<comment type="caution">
    <text evidence="3">The sequence shown here is derived from an EMBL/GenBank/DDBJ whole genome shotgun (WGS) entry which is preliminary data.</text>
</comment>
<feature type="domain" description="LysM" evidence="2">
    <location>
        <begin position="92"/>
        <end position="136"/>
    </location>
</feature>
<protein>
    <recommendedName>
        <fullName evidence="2">LysM domain-containing protein</fullName>
    </recommendedName>
</protein>
<dbReference type="Pfam" id="PF01476">
    <property type="entry name" value="LysM"/>
    <property type="match status" value="2"/>
</dbReference>
<dbReference type="PANTHER" id="PTHR33734">
    <property type="entry name" value="LYSM DOMAIN-CONTAINING GPI-ANCHORED PROTEIN 2"/>
    <property type="match status" value="1"/>
</dbReference>
<feature type="region of interest" description="Disordered" evidence="1">
    <location>
        <begin position="16"/>
        <end position="60"/>
    </location>
</feature>
<dbReference type="PROSITE" id="PS51782">
    <property type="entry name" value="LYSM"/>
    <property type="match status" value="2"/>
</dbReference>
<dbReference type="SUPFAM" id="SSF54106">
    <property type="entry name" value="LysM domain"/>
    <property type="match status" value="2"/>
</dbReference>
<dbReference type="Proteomes" id="UP000886520">
    <property type="component" value="Chromosome 2"/>
</dbReference>
<dbReference type="AlphaFoldDB" id="A0A9D4V992"/>
<dbReference type="PANTHER" id="PTHR33734:SF22">
    <property type="entry name" value="MEMBRANE-BOUND LYTIC MUREIN TRANSGLYCOSYLASE D"/>
    <property type="match status" value="1"/>
</dbReference>
<organism evidence="3 4">
    <name type="scientific">Adiantum capillus-veneris</name>
    <name type="common">Maidenhair fern</name>
    <dbReference type="NCBI Taxonomy" id="13818"/>
    <lineage>
        <taxon>Eukaryota</taxon>
        <taxon>Viridiplantae</taxon>
        <taxon>Streptophyta</taxon>
        <taxon>Embryophyta</taxon>
        <taxon>Tracheophyta</taxon>
        <taxon>Polypodiopsida</taxon>
        <taxon>Polypodiidae</taxon>
        <taxon>Polypodiales</taxon>
        <taxon>Pteridineae</taxon>
        <taxon>Pteridaceae</taxon>
        <taxon>Vittarioideae</taxon>
        <taxon>Adiantum</taxon>
    </lineage>
</organism>
<dbReference type="InterPro" id="IPR036779">
    <property type="entry name" value="LysM_dom_sf"/>
</dbReference>
<sequence>MMKTSENDFNRAALQQSLQFWRGEAKPSPPQLPSSKETFVAESSKVARPTPEMLDSKQDMGPRPWRYVRWRKAHNRLPQMRKEHQESKRGNFYHRVLPDEDLIEVAEKFETYPEVLMEANHVLNPVNIATGQVLWVPRTHPIEWGNTLWSLSLKYNVPIGTIQKANGIVDPDLIYAGDVLVVPEEPDNRNAW</sequence>
<feature type="domain" description="LysM" evidence="2">
    <location>
        <begin position="138"/>
        <end position="182"/>
    </location>
</feature>
<accession>A0A9D4V992</accession>
<evidence type="ECO:0000313" key="4">
    <source>
        <dbReference type="Proteomes" id="UP000886520"/>
    </source>
</evidence>
<reference evidence="3" key="1">
    <citation type="submission" date="2021-01" db="EMBL/GenBank/DDBJ databases">
        <title>Adiantum capillus-veneris genome.</title>
        <authorList>
            <person name="Fang Y."/>
            <person name="Liao Q."/>
        </authorList>
    </citation>
    <scope>NUCLEOTIDE SEQUENCE</scope>
    <source>
        <strain evidence="3">H3</strain>
        <tissue evidence="3">Leaf</tissue>
    </source>
</reference>
<dbReference type="Gene3D" id="3.10.350.10">
    <property type="entry name" value="LysM domain"/>
    <property type="match status" value="2"/>
</dbReference>
<evidence type="ECO:0000313" key="3">
    <source>
        <dbReference type="EMBL" id="KAI5081988.1"/>
    </source>
</evidence>
<proteinExistence type="predicted"/>
<evidence type="ECO:0000256" key="1">
    <source>
        <dbReference type="SAM" id="MobiDB-lite"/>
    </source>
</evidence>
<dbReference type="EMBL" id="JABFUD020000003">
    <property type="protein sequence ID" value="KAI5081988.1"/>
    <property type="molecule type" value="Genomic_DNA"/>
</dbReference>
<dbReference type="OrthoDB" id="2107166at2759"/>
<keyword evidence="4" id="KW-1185">Reference proteome</keyword>
<dbReference type="CDD" id="cd00118">
    <property type="entry name" value="LysM"/>
    <property type="match status" value="2"/>
</dbReference>
<gene>
    <name evidence="3" type="ORF">GOP47_0001731</name>
</gene>